<feature type="transmembrane region" description="Helical" evidence="6">
    <location>
        <begin position="48"/>
        <end position="73"/>
    </location>
</feature>
<dbReference type="RefSeq" id="WP_128554370.1">
    <property type="nucleotide sequence ID" value="NZ_QUAK01000016.1"/>
</dbReference>
<accession>A0A372MCX7</accession>
<comment type="caution">
    <text evidence="7">The sequence shown here is derived from an EMBL/GenBank/DDBJ whole genome shotgun (WGS) entry which is preliminary data.</text>
</comment>
<evidence type="ECO:0000256" key="4">
    <source>
        <dbReference type="ARBA" id="ARBA00022989"/>
    </source>
</evidence>
<dbReference type="InterPro" id="IPR001123">
    <property type="entry name" value="LeuE-type"/>
</dbReference>
<protein>
    <recommendedName>
        <fullName evidence="9">LysE family translocator</fullName>
    </recommendedName>
</protein>
<organism evidence="7 8">
    <name type="scientific">Streptomyces triticagri</name>
    <dbReference type="NCBI Taxonomy" id="2293568"/>
    <lineage>
        <taxon>Bacteria</taxon>
        <taxon>Bacillati</taxon>
        <taxon>Actinomycetota</taxon>
        <taxon>Actinomycetes</taxon>
        <taxon>Kitasatosporales</taxon>
        <taxon>Streptomycetaceae</taxon>
        <taxon>Streptomyces</taxon>
    </lineage>
</organism>
<keyword evidence="5 6" id="KW-0472">Membrane</keyword>
<sequence length="105" mass="10773">MGGTAPDRLHRSYLMFLGFTALNPWPALYCVALILGRQAHSGASGAEAAAFLVAMVAASAGWQMFLACCGSVFGRFLTGPRGRRVTAVVSGALILGLAAGKVTDG</sequence>
<evidence type="ECO:0000313" key="8">
    <source>
        <dbReference type="Proteomes" id="UP000263094"/>
    </source>
</evidence>
<dbReference type="GO" id="GO:0006865">
    <property type="term" value="P:amino acid transport"/>
    <property type="evidence" value="ECO:0007669"/>
    <property type="project" value="InterPro"/>
</dbReference>
<evidence type="ECO:0008006" key="9">
    <source>
        <dbReference type="Google" id="ProtNLM"/>
    </source>
</evidence>
<keyword evidence="2" id="KW-1003">Cell membrane</keyword>
<proteinExistence type="predicted"/>
<evidence type="ECO:0000256" key="3">
    <source>
        <dbReference type="ARBA" id="ARBA00022692"/>
    </source>
</evidence>
<dbReference type="AlphaFoldDB" id="A0A372MCX7"/>
<comment type="subcellular location">
    <subcellularLocation>
        <location evidence="1">Cell membrane</location>
        <topology evidence="1">Multi-pass membrane protein</topology>
    </subcellularLocation>
</comment>
<evidence type="ECO:0000256" key="2">
    <source>
        <dbReference type="ARBA" id="ARBA00022475"/>
    </source>
</evidence>
<keyword evidence="8" id="KW-1185">Reference proteome</keyword>
<dbReference type="OrthoDB" id="5149571at2"/>
<keyword evidence="4 6" id="KW-1133">Transmembrane helix</keyword>
<evidence type="ECO:0000256" key="5">
    <source>
        <dbReference type="ARBA" id="ARBA00023136"/>
    </source>
</evidence>
<evidence type="ECO:0000313" key="7">
    <source>
        <dbReference type="EMBL" id="RFU88157.1"/>
    </source>
</evidence>
<dbReference type="EMBL" id="QUAK01000016">
    <property type="protein sequence ID" value="RFU88157.1"/>
    <property type="molecule type" value="Genomic_DNA"/>
</dbReference>
<feature type="transmembrane region" description="Helical" evidence="6">
    <location>
        <begin position="85"/>
        <end position="103"/>
    </location>
</feature>
<keyword evidence="3 6" id="KW-0812">Transmembrane</keyword>
<feature type="transmembrane region" description="Helical" evidence="6">
    <location>
        <begin position="12"/>
        <end position="36"/>
    </location>
</feature>
<dbReference type="Proteomes" id="UP000263094">
    <property type="component" value="Unassembled WGS sequence"/>
</dbReference>
<dbReference type="Pfam" id="PF01810">
    <property type="entry name" value="LysE"/>
    <property type="match status" value="1"/>
</dbReference>
<reference evidence="7 8" key="1">
    <citation type="submission" date="2018-08" db="EMBL/GenBank/DDBJ databases">
        <title>Isolation, diversity and antifungal activity of Actinobacteria from wheat.</title>
        <authorList>
            <person name="Han C."/>
        </authorList>
    </citation>
    <scope>NUCLEOTIDE SEQUENCE [LARGE SCALE GENOMIC DNA]</scope>
    <source>
        <strain evidence="7 8">NEAU-YY421</strain>
    </source>
</reference>
<dbReference type="GO" id="GO:0005886">
    <property type="term" value="C:plasma membrane"/>
    <property type="evidence" value="ECO:0007669"/>
    <property type="project" value="UniProtKB-SubCell"/>
</dbReference>
<name>A0A372MCX7_9ACTN</name>
<evidence type="ECO:0000256" key="1">
    <source>
        <dbReference type="ARBA" id="ARBA00004651"/>
    </source>
</evidence>
<evidence type="ECO:0000256" key="6">
    <source>
        <dbReference type="SAM" id="Phobius"/>
    </source>
</evidence>
<gene>
    <name evidence="7" type="ORF">DY218_03320</name>
</gene>